<evidence type="ECO:0000313" key="1">
    <source>
        <dbReference type="EMBL" id="KAF6835512.1"/>
    </source>
</evidence>
<evidence type="ECO:0000313" key="2">
    <source>
        <dbReference type="Proteomes" id="UP000639643"/>
    </source>
</evidence>
<protein>
    <submittedName>
        <fullName evidence="1">Uncharacterized protein</fullName>
    </submittedName>
</protein>
<keyword evidence="2" id="KW-1185">Reference proteome</keyword>
<proteinExistence type="predicted"/>
<reference evidence="1" key="1">
    <citation type="journal article" date="2020" name="Phytopathology">
        <title>Genome Sequence Resources of Colletotrichum truncatum, C. plurivorum, C. musicola, and C. sojae: Four Species Pathogenic to Soybean (Glycine max).</title>
        <authorList>
            <person name="Rogerio F."/>
            <person name="Boufleur T.R."/>
            <person name="Ciampi-Guillardi M."/>
            <person name="Sukno S.A."/>
            <person name="Thon M.R."/>
            <person name="Massola Junior N.S."/>
            <person name="Baroncelli R."/>
        </authorList>
    </citation>
    <scope>NUCLEOTIDE SEQUENCE</scope>
    <source>
        <strain evidence="1">LFN0074</strain>
    </source>
</reference>
<dbReference type="EMBL" id="WIGM01000175">
    <property type="protein sequence ID" value="KAF6835512.1"/>
    <property type="molecule type" value="Genomic_DNA"/>
</dbReference>
<comment type="caution">
    <text evidence="1">The sequence shown here is derived from an EMBL/GenBank/DDBJ whole genome shotgun (WGS) entry which is preliminary data.</text>
</comment>
<dbReference type="AlphaFoldDB" id="A0A8H6KPX8"/>
<dbReference type="OrthoDB" id="5404489at2759"/>
<sequence>MPGRGGSSTRNADQERHRQYYQGVSISDLHGLGCGFHLLGSPKVPFQAPFACDGSFEVMSGTEGVGSGGIRLCGPQEEGDIIGDGCVSDSVPALPHTYAEQIIVLPNPRKPAKKAEAYLVIIVPTAATGASSVKREYPQIISFAWPDRAADKKLAGKVGEAADGKQDTYLSLMKRVFDEQLAPFDKSVVDVSGQAGNGHIIGRETVLKPPMGGRLQHDVKGLLHFLETGVLFTSESLRVYVPFAAFRGAMLVLAREMKDGGNGRIAALSVLCRANEPFYKDDENGETLMSFGRVDSGLVEAVKEYMERHGVVPMMCQQMFYDYENGQPASGFMPLMM</sequence>
<gene>
    <name evidence="1" type="ORF">CMUS01_05736</name>
</gene>
<name>A0A8H6KPX8_9PEZI</name>
<accession>A0A8H6KPX8</accession>
<dbReference type="Proteomes" id="UP000639643">
    <property type="component" value="Unassembled WGS sequence"/>
</dbReference>
<organism evidence="1 2">
    <name type="scientific">Colletotrichum musicola</name>
    <dbReference type="NCBI Taxonomy" id="2175873"/>
    <lineage>
        <taxon>Eukaryota</taxon>
        <taxon>Fungi</taxon>
        <taxon>Dikarya</taxon>
        <taxon>Ascomycota</taxon>
        <taxon>Pezizomycotina</taxon>
        <taxon>Sordariomycetes</taxon>
        <taxon>Hypocreomycetidae</taxon>
        <taxon>Glomerellales</taxon>
        <taxon>Glomerellaceae</taxon>
        <taxon>Colletotrichum</taxon>
        <taxon>Colletotrichum orchidearum species complex</taxon>
    </lineage>
</organism>